<dbReference type="InterPro" id="IPR003594">
    <property type="entry name" value="HATPase_dom"/>
</dbReference>
<dbReference type="SUPFAM" id="SSF55874">
    <property type="entry name" value="ATPase domain of HSP90 chaperone/DNA topoisomerase II/histidine kinase"/>
    <property type="match status" value="1"/>
</dbReference>
<accession>A0A662DMK4</accession>
<dbReference type="SMART" id="SM00387">
    <property type="entry name" value="HATPase_c"/>
    <property type="match status" value="1"/>
</dbReference>
<organism evidence="4 5">
    <name type="scientific">Aerophobetes bacterium</name>
    <dbReference type="NCBI Taxonomy" id="2030807"/>
    <lineage>
        <taxon>Bacteria</taxon>
        <taxon>Candidatus Aerophobota</taxon>
    </lineage>
</organism>
<dbReference type="InterPro" id="IPR005467">
    <property type="entry name" value="His_kinase_dom"/>
</dbReference>
<dbReference type="GO" id="GO:0004673">
    <property type="term" value="F:protein histidine kinase activity"/>
    <property type="evidence" value="ECO:0007669"/>
    <property type="project" value="UniProtKB-EC"/>
</dbReference>
<evidence type="ECO:0000313" key="4">
    <source>
        <dbReference type="EMBL" id="RLE15362.1"/>
    </source>
</evidence>
<dbReference type="InterPro" id="IPR036890">
    <property type="entry name" value="HATPase_C_sf"/>
</dbReference>
<evidence type="ECO:0000259" key="3">
    <source>
        <dbReference type="PROSITE" id="PS50109"/>
    </source>
</evidence>
<proteinExistence type="predicted"/>
<dbReference type="PRINTS" id="PR00344">
    <property type="entry name" value="BCTRLSENSOR"/>
</dbReference>
<dbReference type="Proteomes" id="UP000280417">
    <property type="component" value="Unassembled WGS sequence"/>
</dbReference>
<evidence type="ECO:0000256" key="2">
    <source>
        <dbReference type="ARBA" id="ARBA00012438"/>
    </source>
</evidence>
<reference evidence="4 5" key="1">
    <citation type="submission" date="2018-06" db="EMBL/GenBank/DDBJ databases">
        <title>Extensive metabolic versatility and redundancy in microbially diverse, dynamic hydrothermal sediments.</title>
        <authorList>
            <person name="Dombrowski N."/>
            <person name="Teske A."/>
            <person name="Baker B.J."/>
        </authorList>
    </citation>
    <scope>NUCLEOTIDE SEQUENCE [LARGE SCALE GENOMIC DNA]</scope>
    <source>
        <strain evidence="4">B3_G15</strain>
    </source>
</reference>
<dbReference type="GO" id="GO:0005524">
    <property type="term" value="F:ATP binding"/>
    <property type="evidence" value="ECO:0007669"/>
    <property type="project" value="UniProtKB-KW"/>
</dbReference>
<dbReference type="EMBL" id="QMQA01000007">
    <property type="protein sequence ID" value="RLE15362.1"/>
    <property type="molecule type" value="Genomic_DNA"/>
</dbReference>
<sequence length="199" mass="22130">MHDLSLHILDIVENSINAKATRVEILIEEDLVKDRLRITIIDNGVGMDSKLIPKITDPFATTRTCRKVGLGLSLLKTRAKQCHGDVTISSCLGKGTTVEAFFQYGNVDRPPLGDIASTVLCIISANPSLDVIYKHRVGDMVYQLDTRKIKKLAGECYFKNKGVLALISKDIKRGLCALKKERKKVFKKVFGYVPKVDLV</sequence>
<protein>
    <recommendedName>
        <fullName evidence="2">histidine kinase</fullName>
        <ecNumber evidence="2">2.7.13.3</ecNumber>
    </recommendedName>
</protein>
<dbReference type="PANTHER" id="PTHR43065:SF29">
    <property type="entry name" value="SENSOR PROTEIN KINASE FLES"/>
    <property type="match status" value="1"/>
</dbReference>
<evidence type="ECO:0000256" key="1">
    <source>
        <dbReference type="ARBA" id="ARBA00000085"/>
    </source>
</evidence>
<dbReference type="Gene3D" id="3.30.565.10">
    <property type="entry name" value="Histidine kinase-like ATPase, C-terminal domain"/>
    <property type="match status" value="1"/>
</dbReference>
<dbReference type="EC" id="2.7.13.3" evidence="2"/>
<keyword evidence="4" id="KW-0547">Nucleotide-binding</keyword>
<dbReference type="InterPro" id="IPR004358">
    <property type="entry name" value="Sig_transdc_His_kin-like_C"/>
</dbReference>
<dbReference type="AlphaFoldDB" id="A0A662DMK4"/>
<keyword evidence="4" id="KW-0067">ATP-binding</keyword>
<dbReference type="PANTHER" id="PTHR43065">
    <property type="entry name" value="SENSOR HISTIDINE KINASE"/>
    <property type="match status" value="1"/>
</dbReference>
<feature type="domain" description="Histidine kinase" evidence="3">
    <location>
        <begin position="1"/>
        <end position="106"/>
    </location>
</feature>
<dbReference type="Pfam" id="PF02518">
    <property type="entry name" value="HATPase_c"/>
    <property type="match status" value="1"/>
</dbReference>
<comment type="caution">
    <text evidence="4">The sequence shown here is derived from an EMBL/GenBank/DDBJ whole genome shotgun (WGS) entry which is preliminary data.</text>
</comment>
<name>A0A662DMK4_UNCAE</name>
<gene>
    <name evidence="4" type="ORF">DRJ04_00580</name>
</gene>
<comment type="catalytic activity">
    <reaction evidence="1">
        <text>ATP + protein L-histidine = ADP + protein N-phospho-L-histidine.</text>
        <dbReference type="EC" id="2.7.13.3"/>
    </reaction>
</comment>
<evidence type="ECO:0000313" key="5">
    <source>
        <dbReference type="Proteomes" id="UP000280417"/>
    </source>
</evidence>
<dbReference type="PROSITE" id="PS50109">
    <property type="entry name" value="HIS_KIN"/>
    <property type="match status" value="1"/>
</dbReference>